<evidence type="ECO:0000256" key="4">
    <source>
        <dbReference type="ARBA" id="ARBA00016327"/>
    </source>
</evidence>
<dbReference type="InterPro" id="IPR020189">
    <property type="entry name" value="IF5A_C"/>
</dbReference>
<feature type="modified residue" description="Hypusine" evidence="11">
    <location>
        <position position="53"/>
    </location>
</feature>
<dbReference type="SMART" id="SM01376">
    <property type="entry name" value="eIF-5a"/>
    <property type="match status" value="1"/>
</dbReference>
<comment type="caution">
    <text evidence="13">The sequence shown here is derived from an EMBL/GenBank/DDBJ whole genome shotgun (WGS) entry which is preliminary data.</text>
</comment>
<dbReference type="NCBIfam" id="NF003076">
    <property type="entry name" value="PRK03999.1"/>
    <property type="match status" value="1"/>
</dbReference>
<proteinExistence type="inferred from homology"/>
<keyword evidence="6 11" id="KW-0396">Initiation factor</keyword>
<keyword evidence="8 11" id="KW-0385">Hypusine</keyword>
<dbReference type="SUPFAM" id="SSF50249">
    <property type="entry name" value="Nucleic acid-binding proteins"/>
    <property type="match status" value="1"/>
</dbReference>
<dbReference type="GO" id="GO:0003723">
    <property type="term" value="F:RNA binding"/>
    <property type="evidence" value="ECO:0007669"/>
    <property type="project" value="InterPro"/>
</dbReference>
<keyword evidence="5 11" id="KW-0963">Cytoplasm</keyword>
<dbReference type="InterPro" id="IPR008991">
    <property type="entry name" value="Translation_prot_SH3-like_sf"/>
</dbReference>
<feature type="domain" description="Translation initiation factor 5A C-terminal" evidence="12">
    <location>
        <begin position="86"/>
        <end position="148"/>
    </location>
</feature>
<keyword evidence="7 11" id="KW-0648">Protein biosynthesis</keyword>
<evidence type="ECO:0000256" key="11">
    <source>
        <dbReference type="HAMAP-Rule" id="MF_00085"/>
    </source>
</evidence>
<comment type="function">
    <text evidence="1 11">Functions by promoting the formation of the first peptide bond.</text>
</comment>
<dbReference type="GO" id="GO:0043022">
    <property type="term" value="F:ribosome binding"/>
    <property type="evidence" value="ECO:0007669"/>
    <property type="project" value="InterPro"/>
</dbReference>
<dbReference type="SUPFAM" id="SSF50104">
    <property type="entry name" value="Translation proteins SH3-like domain"/>
    <property type="match status" value="1"/>
</dbReference>
<gene>
    <name evidence="11" type="primary">eif5a</name>
    <name evidence="13" type="ORF">ENP77_00350</name>
</gene>
<organism evidence="13">
    <name type="scientific">Thermofilum pendens</name>
    <dbReference type="NCBI Taxonomy" id="2269"/>
    <lineage>
        <taxon>Archaea</taxon>
        <taxon>Thermoproteota</taxon>
        <taxon>Thermoprotei</taxon>
        <taxon>Thermofilales</taxon>
        <taxon>Thermofilaceae</taxon>
        <taxon>Thermofilum</taxon>
    </lineage>
</organism>
<sequence length="149" mass="16493">MHAKGKIPRLIPPHEQLCPHALKKLANVKVGSFIVIDGEPCRVVEVEKSKTGKHGSAKARIVGIGIFDGVKRSIVVPTDAKVEVPVVKKFNAQVVSIIGDYVQLMSLEDYTTFEVSMPQEEEIKSKLGEGVEVEVWEIMGRHKIQRVRG</sequence>
<evidence type="ECO:0000256" key="3">
    <source>
        <dbReference type="ARBA" id="ARBA00006016"/>
    </source>
</evidence>
<dbReference type="PANTHER" id="PTHR11673">
    <property type="entry name" value="TRANSLATION INITIATION FACTOR 5A FAMILY MEMBER"/>
    <property type="match status" value="1"/>
</dbReference>
<evidence type="ECO:0000256" key="6">
    <source>
        <dbReference type="ARBA" id="ARBA00022540"/>
    </source>
</evidence>
<dbReference type="Pfam" id="PF01287">
    <property type="entry name" value="eIF-5a"/>
    <property type="match status" value="1"/>
</dbReference>
<dbReference type="PIRSF" id="PIRSF003025">
    <property type="entry name" value="eIF5A"/>
    <property type="match status" value="1"/>
</dbReference>
<dbReference type="Gene3D" id="2.30.30.30">
    <property type="match status" value="1"/>
</dbReference>
<evidence type="ECO:0000259" key="12">
    <source>
        <dbReference type="SMART" id="SM01376"/>
    </source>
</evidence>
<dbReference type="CDD" id="cd04467">
    <property type="entry name" value="S1_aIF5A"/>
    <property type="match status" value="1"/>
</dbReference>
<evidence type="ECO:0000256" key="2">
    <source>
        <dbReference type="ARBA" id="ARBA00004496"/>
    </source>
</evidence>
<dbReference type="HAMAP" id="MF_00085">
    <property type="entry name" value="eIF_5A"/>
    <property type="match status" value="1"/>
</dbReference>
<evidence type="ECO:0000256" key="9">
    <source>
        <dbReference type="ARBA" id="ARBA00032030"/>
    </source>
</evidence>
<reference evidence="13" key="1">
    <citation type="journal article" date="2020" name="mSystems">
        <title>Genome- and Community-Level Interaction Insights into Carbon Utilization and Element Cycling Functions of Hydrothermarchaeota in Hydrothermal Sediment.</title>
        <authorList>
            <person name="Zhou Z."/>
            <person name="Liu Y."/>
            <person name="Xu W."/>
            <person name="Pan J."/>
            <person name="Luo Z.H."/>
            <person name="Li M."/>
        </authorList>
    </citation>
    <scope>NUCLEOTIDE SEQUENCE [LARGE SCALE GENOMIC DNA]</scope>
    <source>
        <strain evidence="13">SpSt-25</strain>
    </source>
</reference>
<dbReference type="InterPro" id="IPR012340">
    <property type="entry name" value="NA-bd_OB-fold"/>
</dbReference>
<dbReference type="InterPro" id="IPR001884">
    <property type="entry name" value="IF5A-like"/>
</dbReference>
<dbReference type="AlphaFoldDB" id="A0A7C1T0Q3"/>
<dbReference type="InterPro" id="IPR019769">
    <property type="entry name" value="Trans_elong_IF5A_hypusine_site"/>
</dbReference>
<evidence type="ECO:0000256" key="7">
    <source>
        <dbReference type="ARBA" id="ARBA00022917"/>
    </source>
</evidence>
<dbReference type="GO" id="GO:0045905">
    <property type="term" value="P:positive regulation of translational termination"/>
    <property type="evidence" value="ECO:0007669"/>
    <property type="project" value="InterPro"/>
</dbReference>
<dbReference type="InterPro" id="IPR048670">
    <property type="entry name" value="IF5A-like_N"/>
</dbReference>
<protein>
    <recommendedName>
        <fullName evidence="4 11">Translation initiation factor 5A</fullName>
    </recommendedName>
    <alternativeName>
        <fullName evidence="10 11">Hypusine-containing protein</fullName>
    </alternativeName>
    <alternativeName>
        <fullName evidence="9 11">eIF-5A</fullName>
    </alternativeName>
</protein>
<dbReference type="Gene3D" id="2.40.50.140">
    <property type="entry name" value="Nucleic acid-binding proteins"/>
    <property type="match status" value="1"/>
</dbReference>
<evidence type="ECO:0000256" key="5">
    <source>
        <dbReference type="ARBA" id="ARBA00022490"/>
    </source>
</evidence>
<dbReference type="InterPro" id="IPR014722">
    <property type="entry name" value="Rib_uL2_dom2"/>
</dbReference>
<evidence type="ECO:0000256" key="1">
    <source>
        <dbReference type="ARBA" id="ARBA00003980"/>
    </source>
</evidence>
<accession>A0A7C1T0Q3</accession>
<evidence type="ECO:0000256" key="8">
    <source>
        <dbReference type="ARBA" id="ARBA00023071"/>
    </source>
</evidence>
<dbReference type="Pfam" id="PF21485">
    <property type="entry name" value="IF5A-like_N"/>
    <property type="match status" value="1"/>
</dbReference>
<dbReference type="EMBL" id="DSKP01000013">
    <property type="protein sequence ID" value="HEB48240.1"/>
    <property type="molecule type" value="Genomic_DNA"/>
</dbReference>
<comment type="similarity">
    <text evidence="3 11">Belongs to the eIF-5A family.</text>
</comment>
<comment type="subcellular location">
    <subcellularLocation>
        <location evidence="2 11">Cytoplasm</location>
    </subcellularLocation>
</comment>
<evidence type="ECO:0000313" key="13">
    <source>
        <dbReference type="EMBL" id="HEB48240.1"/>
    </source>
</evidence>
<dbReference type="GO" id="GO:0005737">
    <property type="term" value="C:cytoplasm"/>
    <property type="evidence" value="ECO:0007669"/>
    <property type="project" value="UniProtKB-SubCell"/>
</dbReference>
<dbReference type="GO" id="GO:0003743">
    <property type="term" value="F:translation initiation factor activity"/>
    <property type="evidence" value="ECO:0007669"/>
    <property type="project" value="UniProtKB-UniRule"/>
</dbReference>
<evidence type="ECO:0000256" key="10">
    <source>
        <dbReference type="ARBA" id="ARBA00032163"/>
    </source>
</evidence>
<dbReference type="GO" id="GO:0045901">
    <property type="term" value="P:positive regulation of translational elongation"/>
    <property type="evidence" value="ECO:0007669"/>
    <property type="project" value="InterPro"/>
</dbReference>
<dbReference type="InterPro" id="IPR022847">
    <property type="entry name" value="Transl_elong_IF5A_arc"/>
</dbReference>
<dbReference type="NCBIfam" id="TIGR00037">
    <property type="entry name" value="eIF_5A"/>
    <property type="match status" value="1"/>
</dbReference>
<dbReference type="PROSITE" id="PS00302">
    <property type="entry name" value="IF5A_HYPUSINE"/>
    <property type="match status" value="1"/>
</dbReference>
<name>A0A7C1T0Q3_THEPE</name>
<dbReference type="GO" id="GO:0003746">
    <property type="term" value="F:translation elongation factor activity"/>
    <property type="evidence" value="ECO:0007669"/>
    <property type="project" value="InterPro"/>
</dbReference>